<keyword evidence="2" id="KW-0808">Transferase</keyword>
<comment type="caution">
    <text evidence="2">The sequence shown here is derived from an EMBL/GenBank/DDBJ whole genome shotgun (WGS) entry which is preliminary data.</text>
</comment>
<sequence length="233" mass="26459">MKDLMYTVHAEDYARAIQKNIYNALLERPSMLSMLPELGGKAVLDLGCGPGAYCKHFIEHGATVRATDISAEMVQLVQQQFGDTLTAYQQDLNHGLPQEQNQSADIVVCPLTIHYLEDLLPLFTEVRRVLKDNGSFFFSTHHPMVDFSASPSGNYFKRELVTEEWDTIGKPVTVQFYRRSLTELFESIQKAGLCVANLEEGKPSEAMKEQHPEDYAYLSTHPNFIFFECKKLD</sequence>
<dbReference type="Proteomes" id="UP000028006">
    <property type="component" value="Unassembled WGS sequence"/>
</dbReference>
<dbReference type="EMBL" id="JOKG01000001">
    <property type="protein sequence ID" value="KEQ15975.1"/>
    <property type="molecule type" value="Genomic_DNA"/>
</dbReference>
<dbReference type="eggNOG" id="COG0500">
    <property type="taxonomic scope" value="Bacteria"/>
</dbReference>
<dbReference type="GO" id="GO:0032259">
    <property type="term" value="P:methylation"/>
    <property type="evidence" value="ECO:0007669"/>
    <property type="project" value="UniProtKB-KW"/>
</dbReference>
<dbReference type="AlphaFoldDB" id="A0A081NC02"/>
<organism evidence="2 3">
    <name type="scientific">Endozoicomonas montiporae</name>
    <dbReference type="NCBI Taxonomy" id="1027273"/>
    <lineage>
        <taxon>Bacteria</taxon>
        <taxon>Pseudomonadati</taxon>
        <taxon>Pseudomonadota</taxon>
        <taxon>Gammaproteobacteria</taxon>
        <taxon>Oceanospirillales</taxon>
        <taxon>Endozoicomonadaceae</taxon>
        <taxon>Endozoicomonas</taxon>
    </lineage>
</organism>
<dbReference type="Pfam" id="PF08241">
    <property type="entry name" value="Methyltransf_11"/>
    <property type="match status" value="1"/>
</dbReference>
<evidence type="ECO:0000313" key="3">
    <source>
        <dbReference type="Proteomes" id="UP000028006"/>
    </source>
</evidence>
<gene>
    <name evidence="2" type="ORF">GZ77_05705</name>
</gene>
<reference evidence="2 3" key="1">
    <citation type="submission" date="2014-06" db="EMBL/GenBank/DDBJ databases">
        <title>Whole Genome Sequences of Three Symbiotic Endozoicomonas Bacteria.</title>
        <authorList>
            <person name="Neave M.J."/>
            <person name="Apprill A."/>
            <person name="Voolstra C.R."/>
        </authorList>
    </citation>
    <scope>NUCLEOTIDE SEQUENCE [LARGE SCALE GENOMIC DNA]</scope>
    <source>
        <strain evidence="2 3">LMG 24815</strain>
    </source>
</reference>
<evidence type="ECO:0000313" key="2">
    <source>
        <dbReference type="EMBL" id="KEQ15975.1"/>
    </source>
</evidence>
<dbReference type="InterPro" id="IPR013216">
    <property type="entry name" value="Methyltransf_11"/>
</dbReference>
<accession>A0A081NC02</accession>
<dbReference type="Gene3D" id="3.40.50.150">
    <property type="entry name" value="Vaccinia Virus protein VP39"/>
    <property type="match status" value="1"/>
</dbReference>
<feature type="domain" description="Methyltransferase type 11" evidence="1">
    <location>
        <begin position="44"/>
        <end position="138"/>
    </location>
</feature>
<dbReference type="PANTHER" id="PTHR43861:SF1">
    <property type="entry name" value="TRANS-ACONITATE 2-METHYLTRANSFERASE"/>
    <property type="match status" value="1"/>
</dbReference>
<dbReference type="InterPro" id="IPR029063">
    <property type="entry name" value="SAM-dependent_MTases_sf"/>
</dbReference>
<name>A0A081NC02_9GAMM</name>
<evidence type="ECO:0000259" key="1">
    <source>
        <dbReference type="Pfam" id="PF08241"/>
    </source>
</evidence>
<dbReference type="CDD" id="cd02440">
    <property type="entry name" value="AdoMet_MTases"/>
    <property type="match status" value="1"/>
</dbReference>
<dbReference type="PANTHER" id="PTHR43861">
    <property type="entry name" value="TRANS-ACONITATE 2-METHYLTRANSFERASE-RELATED"/>
    <property type="match status" value="1"/>
</dbReference>
<proteinExistence type="predicted"/>
<keyword evidence="2" id="KW-0489">Methyltransferase</keyword>
<dbReference type="GO" id="GO:0008757">
    <property type="term" value="F:S-adenosylmethionine-dependent methyltransferase activity"/>
    <property type="evidence" value="ECO:0007669"/>
    <property type="project" value="InterPro"/>
</dbReference>
<keyword evidence="3" id="KW-1185">Reference proteome</keyword>
<protein>
    <submittedName>
        <fullName evidence="2">SAM-dependent methyltransferase</fullName>
    </submittedName>
</protein>
<dbReference type="SUPFAM" id="SSF53335">
    <property type="entry name" value="S-adenosyl-L-methionine-dependent methyltransferases"/>
    <property type="match status" value="1"/>
</dbReference>